<sequence length="58" mass="6552">MNAVRGVPAPNRKRHSMMPLLKNEKVNSIDKYSHGLRSFTNGWPQRLAIGQFDRIGGC</sequence>
<dbReference type="EMBL" id="SJPW01000006">
    <property type="protein sequence ID" value="TWU48582.1"/>
    <property type="molecule type" value="Genomic_DNA"/>
</dbReference>
<evidence type="ECO:0000313" key="1">
    <source>
        <dbReference type="EMBL" id="TWU48582.1"/>
    </source>
</evidence>
<dbReference type="AlphaFoldDB" id="A0A5C6EHU7"/>
<organism evidence="1 2">
    <name type="scientific">Rubripirellula tenax</name>
    <dbReference type="NCBI Taxonomy" id="2528015"/>
    <lineage>
        <taxon>Bacteria</taxon>
        <taxon>Pseudomonadati</taxon>
        <taxon>Planctomycetota</taxon>
        <taxon>Planctomycetia</taxon>
        <taxon>Pirellulales</taxon>
        <taxon>Pirellulaceae</taxon>
        <taxon>Rubripirellula</taxon>
    </lineage>
</organism>
<evidence type="ECO:0000313" key="2">
    <source>
        <dbReference type="Proteomes" id="UP000318288"/>
    </source>
</evidence>
<keyword evidence="2" id="KW-1185">Reference proteome</keyword>
<reference evidence="1 2" key="1">
    <citation type="submission" date="2019-02" db="EMBL/GenBank/DDBJ databases">
        <title>Deep-cultivation of Planctomycetes and their phenomic and genomic characterization uncovers novel biology.</title>
        <authorList>
            <person name="Wiegand S."/>
            <person name="Jogler M."/>
            <person name="Boedeker C."/>
            <person name="Pinto D."/>
            <person name="Vollmers J."/>
            <person name="Rivas-Marin E."/>
            <person name="Kohn T."/>
            <person name="Peeters S.H."/>
            <person name="Heuer A."/>
            <person name="Rast P."/>
            <person name="Oberbeckmann S."/>
            <person name="Bunk B."/>
            <person name="Jeske O."/>
            <person name="Meyerdierks A."/>
            <person name="Storesund J.E."/>
            <person name="Kallscheuer N."/>
            <person name="Luecker S."/>
            <person name="Lage O.M."/>
            <person name="Pohl T."/>
            <person name="Merkel B.J."/>
            <person name="Hornburger P."/>
            <person name="Mueller R.-W."/>
            <person name="Bruemmer F."/>
            <person name="Labrenz M."/>
            <person name="Spormann A.M."/>
            <person name="Op Den Camp H."/>
            <person name="Overmann J."/>
            <person name="Amann R."/>
            <person name="Jetten M.S.M."/>
            <person name="Mascher T."/>
            <person name="Medema M.H."/>
            <person name="Devos D.P."/>
            <person name="Kaster A.-K."/>
            <person name="Ovreas L."/>
            <person name="Rohde M."/>
            <person name="Galperin M.Y."/>
            <person name="Jogler C."/>
        </authorList>
    </citation>
    <scope>NUCLEOTIDE SEQUENCE [LARGE SCALE GENOMIC DNA]</scope>
    <source>
        <strain evidence="1 2">Poly51</strain>
    </source>
</reference>
<dbReference type="Proteomes" id="UP000318288">
    <property type="component" value="Unassembled WGS sequence"/>
</dbReference>
<name>A0A5C6EHU7_9BACT</name>
<protein>
    <submittedName>
        <fullName evidence="1">Uncharacterized protein</fullName>
    </submittedName>
</protein>
<proteinExistence type="predicted"/>
<comment type="caution">
    <text evidence="1">The sequence shown here is derived from an EMBL/GenBank/DDBJ whole genome shotgun (WGS) entry which is preliminary data.</text>
</comment>
<gene>
    <name evidence="1" type="ORF">Poly51_44820</name>
</gene>
<accession>A0A5C6EHU7</accession>